<evidence type="ECO:0000313" key="18">
    <source>
        <dbReference type="EMBL" id="MFC4136470.1"/>
    </source>
</evidence>
<dbReference type="InterPro" id="IPR017205">
    <property type="entry name" value="Sig_transdc_His_kinase_ChrS"/>
</dbReference>
<keyword evidence="13" id="KW-0411">Iron-sulfur</keyword>
<keyword evidence="8" id="KW-0808">Transferase</keyword>
<dbReference type="PANTHER" id="PTHR24421:SF62">
    <property type="entry name" value="SENSORY TRANSDUCTION HISTIDINE KINASE"/>
    <property type="match status" value="1"/>
</dbReference>
<evidence type="ECO:0000256" key="9">
    <source>
        <dbReference type="ARBA" id="ARBA00022723"/>
    </source>
</evidence>
<keyword evidence="10 18" id="KW-0418">Kinase</keyword>
<accession>A0ABV8LZI8</accession>
<reference evidence="19" key="1">
    <citation type="journal article" date="2019" name="Int. J. Syst. Evol. Microbiol.">
        <title>The Global Catalogue of Microorganisms (GCM) 10K type strain sequencing project: providing services to taxonomists for standard genome sequencing and annotation.</title>
        <authorList>
            <consortium name="The Broad Institute Genomics Platform"/>
            <consortium name="The Broad Institute Genome Sequencing Center for Infectious Disease"/>
            <person name="Wu L."/>
            <person name="Ma J."/>
        </authorList>
    </citation>
    <scope>NUCLEOTIDE SEQUENCE [LARGE SCALE GENOMIC DNA]</scope>
    <source>
        <strain evidence="19">CGMCC 4.7289</strain>
    </source>
</reference>
<keyword evidence="9" id="KW-0479">Metal-binding</keyword>
<sequence length="360" mass="37888">MRVWMHAGFYLLLASSAARYVARHGWNAPVLGLAALLAVAYAVAMVWRPVWRPRRVGLLVVAAVWLAIVLVAPSFALCAVPLVFVALDDYSPRTAVTIIAVLTAVVVLSFVRLNGWHPDVGLIAGPAGVAIITTAAYLQLARTSQALAESRRRAGALEERARLARDLHDTVAQGMSSVNLLLQAADRAWPADAAQANLRQAMTVNRETLGDIRTVVMDLNSLQGRSLEQAIADVCAGVRGPGVRFAVDGDRYALPESTAMTLLRIAQGALANVVEHAHAQTAAVTLSYLPNEVRLDVVDDGVGFNSAHSGARPPAGPGRGFGLEAIARRAELAGGRVTIESEPGRGTAIAVAIPAEGASS</sequence>
<evidence type="ECO:0000256" key="6">
    <source>
        <dbReference type="ARBA" id="ARBA00022485"/>
    </source>
</evidence>
<dbReference type="InterPro" id="IPR004358">
    <property type="entry name" value="Sig_transdc_His_kin-like_C"/>
</dbReference>
<evidence type="ECO:0000256" key="15">
    <source>
        <dbReference type="ARBA" id="ARBA00030800"/>
    </source>
</evidence>
<dbReference type="GO" id="GO:0016301">
    <property type="term" value="F:kinase activity"/>
    <property type="evidence" value="ECO:0007669"/>
    <property type="project" value="UniProtKB-KW"/>
</dbReference>
<dbReference type="Pfam" id="PF02518">
    <property type="entry name" value="HATPase_c"/>
    <property type="match status" value="1"/>
</dbReference>
<evidence type="ECO:0000256" key="1">
    <source>
        <dbReference type="ARBA" id="ARBA00000085"/>
    </source>
</evidence>
<feature type="domain" description="Histidine kinase" evidence="17">
    <location>
        <begin position="162"/>
        <end position="357"/>
    </location>
</feature>
<dbReference type="PIRSF" id="PIRSF037434">
    <property type="entry name" value="STHK_ChrS"/>
    <property type="match status" value="1"/>
</dbReference>
<keyword evidence="16" id="KW-1133">Transmembrane helix</keyword>
<dbReference type="InterPro" id="IPR050482">
    <property type="entry name" value="Sensor_HK_TwoCompSys"/>
</dbReference>
<evidence type="ECO:0000256" key="10">
    <source>
        <dbReference type="ARBA" id="ARBA00022777"/>
    </source>
</evidence>
<evidence type="ECO:0000256" key="4">
    <source>
        <dbReference type="ARBA" id="ARBA00012438"/>
    </source>
</evidence>
<dbReference type="PANTHER" id="PTHR24421">
    <property type="entry name" value="NITRATE/NITRITE SENSOR PROTEIN NARX-RELATED"/>
    <property type="match status" value="1"/>
</dbReference>
<protein>
    <recommendedName>
        <fullName evidence="5">Oxygen sensor histidine kinase NreB</fullName>
        <ecNumber evidence="4">2.7.13.3</ecNumber>
    </recommendedName>
    <alternativeName>
        <fullName evidence="15">Nitrogen regulation protein B</fullName>
    </alternativeName>
</protein>
<dbReference type="InterPro" id="IPR005467">
    <property type="entry name" value="His_kinase_dom"/>
</dbReference>
<comment type="catalytic activity">
    <reaction evidence="1">
        <text>ATP + protein L-histidine = ADP + protein N-phospho-L-histidine.</text>
        <dbReference type="EC" id="2.7.13.3"/>
    </reaction>
</comment>
<keyword evidence="6" id="KW-0004">4Fe-4S</keyword>
<gene>
    <name evidence="18" type="ORF">ACFOZ4_38175</name>
</gene>
<dbReference type="CDD" id="cd16917">
    <property type="entry name" value="HATPase_UhpB-NarQ-NarX-like"/>
    <property type="match status" value="1"/>
</dbReference>
<evidence type="ECO:0000313" key="19">
    <source>
        <dbReference type="Proteomes" id="UP001595816"/>
    </source>
</evidence>
<dbReference type="Gene3D" id="3.30.565.10">
    <property type="entry name" value="Histidine kinase-like ATPase, C-terminal domain"/>
    <property type="match status" value="1"/>
</dbReference>
<feature type="transmembrane region" description="Helical" evidence="16">
    <location>
        <begin position="59"/>
        <end position="87"/>
    </location>
</feature>
<proteinExistence type="predicted"/>
<keyword evidence="11" id="KW-0408">Iron</keyword>
<dbReference type="SUPFAM" id="SSF55874">
    <property type="entry name" value="ATPase domain of HSP90 chaperone/DNA topoisomerase II/histidine kinase"/>
    <property type="match status" value="1"/>
</dbReference>
<feature type="transmembrane region" description="Helical" evidence="16">
    <location>
        <begin position="28"/>
        <end position="47"/>
    </location>
</feature>
<evidence type="ECO:0000256" key="7">
    <source>
        <dbReference type="ARBA" id="ARBA00022490"/>
    </source>
</evidence>
<dbReference type="Gene3D" id="1.20.5.1930">
    <property type="match status" value="1"/>
</dbReference>
<evidence type="ECO:0000259" key="17">
    <source>
        <dbReference type="PROSITE" id="PS50109"/>
    </source>
</evidence>
<dbReference type="RefSeq" id="WP_253755936.1">
    <property type="nucleotide sequence ID" value="NZ_JAMZDZ010000001.1"/>
</dbReference>
<dbReference type="Pfam" id="PF07730">
    <property type="entry name" value="HisKA_3"/>
    <property type="match status" value="1"/>
</dbReference>
<keyword evidence="16" id="KW-0472">Membrane</keyword>
<keyword evidence="12" id="KW-0902">Two-component regulatory system</keyword>
<evidence type="ECO:0000256" key="2">
    <source>
        <dbReference type="ARBA" id="ARBA00001966"/>
    </source>
</evidence>
<feature type="transmembrane region" description="Helical" evidence="16">
    <location>
        <begin position="120"/>
        <end position="140"/>
    </location>
</feature>
<evidence type="ECO:0000256" key="3">
    <source>
        <dbReference type="ARBA" id="ARBA00004496"/>
    </source>
</evidence>
<name>A0ABV8LZI8_9ACTN</name>
<comment type="function">
    <text evidence="14">Member of the two-component regulatory system NreB/NreC involved in the control of dissimilatory nitrate/nitrite reduction in response to oxygen. NreB functions as a direct oxygen sensor histidine kinase which is autophosphorylated, in the absence of oxygen, probably at the conserved histidine residue, and transfers its phosphate group probably to a conserved aspartate residue of NreC. NreB/NreC activates the expression of the nitrate (narGHJI) and nitrite (nir) reductase operons, as well as the putative nitrate transporter gene narT.</text>
</comment>
<dbReference type="InterPro" id="IPR011712">
    <property type="entry name" value="Sig_transdc_His_kin_sub3_dim/P"/>
</dbReference>
<evidence type="ECO:0000256" key="8">
    <source>
        <dbReference type="ARBA" id="ARBA00022679"/>
    </source>
</evidence>
<evidence type="ECO:0000256" key="5">
    <source>
        <dbReference type="ARBA" id="ARBA00017322"/>
    </source>
</evidence>
<keyword evidence="19" id="KW-1185">Reference proteome</keyword>
<evidence type="ECO:0000256" key="13">
    <source>
        <dbReference type="ARBA" id="ARBA00023014"/>
    </source>
</evidence>
<keyword evidence="7" id="KW-0963">Cytoplasm</keyword>
<comment type="caution">
    <text evidence="18">The sequence shown here is derived from an EMBL/GenBank/DDBJ whole genome shotgun (WGS) entry which is preliminary data.</text>
</comment>
<evidence type="ECO:0000256" key="11">
    <source>
        <dbReference type="ARBA" id="ARBA00023004"/>
    </source>
</evidence>
<organism evidence="18 19">
    <name type="scientific">Hamadaea flava</name>
    <dbReference type="NCBI Taxonomy" id="1742688"/>
    <lineage>
        <taxon>Bacteria</taxon>
        <taxon>Bacillati</taxon>
        <taxon>Actinomycetota</taxon>
        <taxon>Actinomycetes</taxon>
        <taxon>Micromonosporales</taxon>
        <taxon>Micromonosporaceae</taxon>
        <taxon>Hamadaea</taxon>
    </lineage>
</organism>
<dbReference type="SMART" id="SM00387">
    <property type="entry name" value="HATPase_c"/>
    <property type="match status" value="1"/>
</dbReference>
<dbReference type="PRINTS" id="PR00344">
    <property type="entry name" value="BCTRLSENSOR"/>
</dbReference>
<feature type="transmembrane region" description="Helical" evidence="16">
    <location>
        <begin position="93"/>
        <end position="113"/>
    </location>
</feature>
<keyword evidence="16" id="KW-0812">Transmembrane</keyword>
<dbReference type="InterPro" id="IPR003594">
    <property type="entry name" value="HATPase_dom"/>
</dbReference>
<dbReference type="Proteomes" id="UP001595816">
    <property type="component" value="Unassembled WGS sequence"/>
</dbReference>
<dbReference type="InterPro" id="IPR036890">
    <property type="entry name" value="HATPase_C_sf"/>
</dbReference>
<dbReference type="EMBL" id="JBHSAY010000030">
    <property type="protein sequence ID" value="MFC4136470.1"/>
    <property type="molecule type" value="Genomic_DNA"/>
</dbReference>
<dbReference type="EC" id="2.7.13.3" evidence="4"/>
<comment type="cofactor">
    <cofactor evidence="2">
        <name>[4Fe-4S] cluster</name>
        <dbReference type="ChEBI" id="CHEBI:49883"/>
    </cofactor>
</comment>
<evidence type="ECO:0000256" key="12">
    <source>
        <dbReference type="ARBA" id="ARBA00023012"/>
    </source>
</evidence>
<comment type="subcellular location">
    <subcellularLocation>
        <location evidence="3">Cytoplasm</location>
    </subcellularLocation>
</comment>
<dbReference type="PROSITE" id="PS50109">
    <property type="entry name" value="HIS_KIN"/>
    <property type="match status" value="1"/>
</dbReference>
<evidence type="ECO:0000256" key="14">
    <source>
        <dbReference type="ARBA" id="ARBA00024827"/>
    </source>
</evidence>
<evidence type="ECO:0000256" key="16">
    <source>
        <dbReference type="SAM" id="Phobius"/>
    </source>
</evidence>